<protein>
    <submittedName>
        <fullName evidence="3">Uncharacterized protein</fullName>
    </submittedName>
</protein>
<dbReference type="GO" id="GO:0070682">
    <property type="term" value="P:proteasome regulatory particle assembly"/>
    <property type="evidence" value="ECO:0007669"/>
    <property type="project" value="InterPro"/>
</dbReference>
<evidence type="ECO:0000313" key="3">
    <source>
        <dbReference type="EMBL" id="OCH92950.1"/>
    </source>
</evidence>
<dbReference type="GO" id="GO:0030674">
    <property type="term" value="F:protein-macromolecule adaptor activity"/>
    <property type="evidence" value="ECO:0007669"/>
    <property type="project" value="TreeGrafter"/>
</dbReference>
<dbReference type="Proteomes" id="UP000250043">
    <property type="component" value="Unassembled WGS sequence"/>
</dbReference>
<sequence length="143" mass="15543">MEYTPRYPQPFTLQEAVQLDVSVITEEIARLQNSLEHLKKTQQGLREALEASADPEFADAIGENEDVIGSQEERISILKMALAEKGIVIGSHYDIQTTNASQRVSGPQSGERATRMDGAGANSHVDHASQEQDSSASADGVYL</sequence>
<dbReference type="AlphaFoldDB" id="A0A8E2DLV4"/>
<gene>
    <name evidence="3" type="ORF">OBBRIDRAFT_772640</name>
</gene>
<dbReference type="OrthoDB" id="548474at2759"/>
<feature type="coiled-coil region" evidence="1">
    <location>
        <begin position="21"/>
        <end position="48"/>
    </location>
</feature>
<evidence type="ECO:0000313" key="4">
    <source>
        <dbReference type="Proteomes" id="UP000250043"/>
    </source>
</evidence>
<organism evidence="3 4">
    <name type="scientific">Obba rivulosa</name>
    <dbReference type="NCBI Taxonomy" id="1052685"/>
    <lineage>
        <taxon>Eukaryota</taxon>
        <taxon>Fungi</taxon>
        <taxon>Dikarya</taxon>
        <taxon>Basidiomycota</taxon>
        <taxon>Agaricomycotina</taxon>
        <taxon>Agaricomycetes</taxon>
        <taxon>Polyporales</taxon>
        <taxon>Gelatoporiaceae</taxon>
        <taxon>Obba</taxon>
    </lineage>
</organism>
<keyword evidence="1" id="KW-0175">Coiled coil</keyword>
<evidence type="ECO:0000256" key="2">
    <source>
        <dbReference type="SAM" id="MobiDB-lite"/>
    </source>
</evidence>
<accession>A0A8E2DLV4</accession>
<proteinExistence type="predicted"/>
<dbReference type="InterPro" id="IPR038966">
    <property type="entry name" value="TMA17"/>
</dbReference>
<keyword evidence="4" id="KW-1185">Reference proteome</keyword>
<dbReference type="EMBL" id="KV722362">
    <property type="protein sequence ID" value="OCH92950.1"/>
    <property type="molecule type" value="Genomic_DNA"/>
</dbReference>
<dbReference type="PANTHER" id="PTHR40422">
    <property type="entry name" value="TRANSLATION MACHINERY-ASSOCIATED PROTEIN 17"/>
    <property type="match status" value="1"/>
</dbReference>
<dbReference type="PANTHER" id="PTHR40422:SF1">
    <property type="entry name" value="TRANSLATION MACHINERY-ASSOCIATED PROTEIN 17"/>
    <property type="match status" value="1"/>
</dbReference>
<reference evidence="3 4" key="1">
    <citation type="submission" date="2016-07" db="EMBL/GenBank/DDBJ databases">
        <title>Draft genome of the white-rot fungus Obba rivulosa 3A-2.</title>
        <authorList>
            <consortium name="DOE Joint Genome Institute"/>
            <person name="Miettinen O."/>
            <person name="Riley R."/>
            <person name="Acob R."/>
            <person name="Barry K."/>
            <person name="Cullen D."/>
            <person name="De Vries R."/>
            <person name="Hainaut M."/>
            <person name="Hatakka A."/>
            <person name="Henrissat B."/>
            <person name="Hilden K."/>
            <person name="Kuo R."/>
            <person name="Labutti K."/>
            <person name="Lipzen A."/>
            <person name="Makela M.R."/>
            <person name="Sandor L."/>
            <person name="Spatafora J.W."/>
            <person name="Grigoriev I.V."/>
            <person name="Hibbett D.S."/>
        </authorList>
    </citation>
    <scope>NUCLEOTIDE SEQUENCE [LARGE SCALE GENOMIC DNA]</scope>
    <source>
        <strain evidence="3 4">3A-2</strain>
    </source>
</reference>
<feature type="compositionally biased region" description="Polar residues" evidence="2">
    <location>
        <begin position="96"/>
        <end position="108"/>
    </location>
</feature>
<feature type="region of interest" description="Disordered" evidence="2">
    <location>
        <begin position="96"/>
        <end position="143"/>
    </location>
</feature>
<name>A0A8E2DLV4_9APHY</name>
<feature type="compositionally biased region" description="Low complexity" evidence="2">
    <location>
        <begin position="131"/>
        <end position="143"/>
    </location>
</feature>
<evidence type="ECO:0000256" key="1">
    <source>
        <dbReference type="SAM" id="Coils"/>
    </source>
</evidence>